<feature type="compositionally biased region" description="Basic residues" evidence="1">
    <location>
        <begin position="1054"/>
        <end position="1064"/>
    </location>
</feature>
<reference evidence="2" key="1">
    <citation type="submission" date="2022-08" db="EMBL/GenBank/DDBJ databases">
        <authorList>
            <person name="Gutierrez-Valencia J."/>
        </authorList>
    </citation>
    <scope>NUCLEOTIDE SEQUENCE</scope>
</reference>
<keyword evidence="3" id="KW-1185">Reference proteome</keyword>
<evidence type="ECO:0000313" key="3">
    <source>
        <dbReference type="Proteomes" id="UP001154282"/>
    </source>
</evidence>
<feature type="compositionally biased region" description="Basic residues" evidence="1">
    <location>
        <begin position="70"/>
        <end position="81"/>
    </location>
</feature>
<dbReference type="PANTHER" id="PTHR34962:SF1">
    <property type="entry name" value="EMBRYO DEFECTIVE 1703-RELATED"/>
    <property type="match status" value="1"/>
</dbReference>
<comment type="caution">
    <text evidence="2">The sequence shown here is derived from an EMBL/GenBank/DDBJ whole genome shotgun (WGS) entry which is preliminary data.</text>
</comment>
<feature type="region of interest" description="Disordered" evidence="1">
    <location>
        <begin position="392"/>
        <end position="431"/>
    </location>
</feature>
<feature type="region of interest" description="Disordered" evidence="1">
    <location>
        <begin position="1044"/>
        <end position="1073"/>
    </location>
</feature>
<evidence type="ECO:0000313" key="2">
    <source>
        <dbReference type="EMBL" id="CAI0440478.1"/>
    </source>
</evidence>
<dbReference type="Proteomes" id="UP001154282">
    <property type="component" value="Unassembled WGS sequence"/>
</dbReference>
<evidence type="ECO:0008006" key="4">
    <source>
        <dbReference type="Google" id="ProtNLM"/>
    </source>
</evidence>
<organism evidence="2 3">
    <name type="scientific">Linum tenue</name>
    <dbReference type="NCBI Taxonomy" id="586396"/>
    <lineage>
        <taxon>Eukaryota</taxon>
        <taxon>Viridiplantae</taxon>
        <taxon>Streptophyta</taxon>
        <taxon>Embryophyta</taxon>
        <taxon>Tracheophyta</taxon>
        <taxon>Spermatophyta</taxon>
        <taxon>Magnoliopsida</taxon>
        <taxon>eudicotyledons</taxon>
        <taxon>Gunneridae</taxon>
        <taxon>Pentapetalae</taxon>
        <taxon>rosids</taxon>
        <taxon>fabids</taxon>
        <taxon>Malpighiales</taxon>
        <taxon>Linaceae</taxon>
        <taxon>Linum</taxon>
    </lineage>
</organism>
<feature type="region of interest" description="Disordered" evidence="1">
    <location>
        <begin position="64"/>
        <end position="88"/>
    </location>
</feature>
<protein>
    <recommendedName>
        <fullName evidence="4">Embryo defective 1703</fullName>
    </recommendedName>
</protein>
<accession>A0AAV0M2J9</accession>
<dbReference type="PANTHER" id="PTHR34962">
    <property type="entry name" value="EMBRYO DEFECTIVE 1703-RELATED"/>
    <property type="match status" value="1"/>
</dbReference>
<feature type="compositionally biased region" description="Basic and acidic residues" evidence="1">
    <location>
        <begin position="397"/>
        <end position="410"/>
    </location>
</feature>
<feature type="compositionally biased region" description="Polar residues" evidence="1">
    <location>
        <begin position="477"/>
        <end position="492"/>
    </location>
</feature>
<gene>
    <name evidence="2" type="ORF">LITE_LOCUS26528</name>
</gene>
<feature type="region of interest" description="Disordered" evidence="1">
    <location>
        <begin position="470"/>
        <end position="496"/>
    </location>
</feature>
<dbReference type="EMBL" id="CAMGYJ010000006">
    <property type="protein sequence ID" value="CAI0440478.1"/>
    <property type="molecule type" value="Genomic_DNA"/>
</dbReference>
<name>A0AAV0M2J9_9ROSI</name>
<feature type="region of interest" description="Disordered" evidence="1">
    <location>
        <begin position="508"/>
        <end position="530"/>
    </location>
</feature>
<sequence>MLKLNFCPTPEMELLNPPRTFPPDHSFSSFKLLLPNSRSKFHAFFISRNPSRSPLLPSSRNLRVSAHFGRPPRRRNSLRKKLNGDDQQVRQLTSISAPSFSDSQNPPLNLGNSKESLALDEEQGTDYVTVENVVRNELKPKVDKFGISVPLSRLKNWIDQHKLDSAYWGVGSSPIFTVFHDIDGKVRRVSVDENEILERSKIASNELESSAQVQSKISYAKELAMDMERGRIVIQKNSSVAKFVALGGESSFRSTIQDVVAHPRFFPILSRVGKLVLFSLVAAWALKRLLHSENKEVKHSELEKEMMRRKMKWRKEKEALEGSGMEVVDEGLEKVQILAVERPKLDKQQLMKNIYESNVGKGRLTAPEASSSQTMKSVEFDPRIQQIRAMARKARKIEREEQSMDEKIEKGNQNLDIESFQSQDSTSSELRMRESLDDLEADKDDSLHIEPIDWSKSMQDVSDNWQGMVNGDDMESTLGTNNESSLSSQSTAPKPKLIRSVQEAREFLSNRRSKNVQDSQAASLSMSHDNMPIGKRSQLPDMHIKASALSTSFSNDDASGNDMVGRQAEEVANWVEENSNEVEPIFKMIGDGFRDSFKVARETANQNTNTSLDLLKLEYKDDDGELYWMKDDALRDIVFRVRENELSGRDPFYMMEPEDKHNFFEGLKKKVERENEKLLKVHVYLHANIENLDYGADGISLYDQAEKIIPRWKGPPTEKNLEFLEDVIQKQRDTVLNGEDDRSYHFVNGKELDKFSESRLAKNIKPSSANHVLRKHINEKDPKASRIVIEGSDGSTRPGQKSGKEFWQHTKKWSRGFLECYNAEPDPETKSVMKDIGKDLDRWITEEEIQEAADMMTKLPERNKEFLEKKINKLKREMELFGPQAVVSKYREYAEDKEEDFLWWLDLPHVLCIELYTTENGEQKTGFYSLEMGVDLELDPKPCHVIAFEDAHDCKNLCYIIQAHLEMLGNGHAFVVPRPPKDTFREAKANGFSVTVIRKGQLQLNIDQPLEEVEEEISEIGSKIYHDKLMQDRGVDMNSLMKGVFGSSSQTTKGLRKRAKRKSKKETEKRAQC</sequence>
<feature type="compositionally biased region" description="Polar residues" evidence="1">
    <location>
        <begin position="516"/>
        <end position="528"/>
    </location>
</feature>
<feature type="compositionally biased region" description="Polar residues" evidence="1">
    <location>
        <begin position="411"/>
        <end position="429"/>
    </location>
</feature>
<dbReference type="AlphaFoldDB" id="A0AAV0M2J9"/>
<proteinExistence type="predicted"/>
<evidence type="ECO:0000256" key="1">
    <source>
        <dbReference type="SAM" id="MobiDB-lite"/>
    </source>
</evidence>